<feature type="domain" description="Gfo/Idh/MocA-like oxidoreductase N-terminal" evidence="3">
    <location>
        <begin position="5"/>
        <end position="111"/>
    </location>
</feature>
<dbReference type="PANTHER" id="PTHR43818:SF11">
    <property type="entry name" value="BCDNA.GH03377"/>
    <property type="match status" value="1"/>
</dbReference>
<evidence type="ECO:0000313" key="5">
    <source>
        <dbReference type="EMBL" id="MBY05798.1"/>
    </source>
</evidence>
<dbReference type="EMBL" id="GGLE01001672">
    <property type="protein sequence ID" value="MBY05798.1"/>
    <property type="molecule type" value="Transcribed_RNA"/>
</dbReference>
<protein>
    <submittedName>
        <fullName evidence="5">Putative oxidoreductase</fullName>
    </submittedName>
</protein>
<dbReference type="SUPFAM" id="SSF51735">
    <property type="entry name" value="NAD(P)-binding Rossmann-fold domains"/>
    <property type="match status" value="1"/>
</dbReference>
<dbReference type="KEGG" id="oti:135377947"/>
<dbReference type="Gene3D" id="3.40.50.720">
    <property type="entry name" value="NAD(P)-binding Rossmann-like Domain"/>
    <property type="match status" value="1"/>
</dbReference>
<evidence type="ECO:0000259" key="4">
    <source>
        <dbReference type="Pfam" id="PF22725"/>
    </source>
</evidence>
<feature type="domain" description="GFO/IDH/MocA-like oxidoreductase" evidence="4">
    <location>
        <begin position="130"/>
        <end position="260"/>
    </location>
</feature>
<dbReference type="GO" id="GO:0000166">
    <property type="term" value="F:nucleotide binding"/>
    <property type="evidence" value="ECO:0007669"/>
    <property type="project" value="InterPro"/>
</dbReference>
<name>A0A2R5L8I6_9ACAR</name>
<dbReference type="Pfam" id="PF01408">
    <property type="entry name" value="GFO_IDH_MocA"/>
    <property type="match status" value="1"/>
</dbReference>
<proteinExistence type="inferred from homology"/>
<evidence type="ECO:0000256" key="2">
    <source>
        <dbReference type="ARBA" id="ARBA00023002"/>
    </source>
</evidence>
<sequence>MLPGIGVFGTGKAVRVLVSCLRTRGFKVEAIWGRTIEDARELAQELDIPFYTSKEDEVLLRKSVDLVCILCSPHLHAQIAVKALGIGKHVLCDRPAGLTQTEVLKMVKAAQYYPTLISILCHSLRFLPAYVHMKRQIQDGYVGKVQIIEARVNCGTLLHDRYDWTSEDLMGGGVLNTLGSHVIDIAAFVTGLRASRAHGLVRTFTKTTDTVRGIRQVSSDDFCTFQLELPDGACATVTLNSHCSGQFTQELLVCGSKGNLVVRSGDLHGQKRGGKDEVLYLDVEDLNQKPDSGVPKPHVKGLVKMVGALRDAFAGRGSGQVWGKEPVSSAATFEDGLYIQAVIDAVRQSSKTREWVQVELLQDDAKCRSNFYHLHRMDSGQM</sequence>
<dbReference type="AlphaFoldDB" id="A0A2R5L8I6"/>
<comment type="similarity">
    <text evidence="1">Belongs to the Gfo/Idh/MocA family.</text>
</comment>
<dbReference type="InterPro" id="IPR050463">
    <property type="entry name" value="Gfo/Idh/MocA_oxidrdct_glycsds"/>
</dbReference>
<accession>A0A2R5L8I6</accession>
<keyword evidence="2" id="KW-0560">Oxidoreductase</keyword>
<reference evidence="5" key="1">
    <citation type="submission" date="2018-03" db="EMBL/GenBank/DDBJ databases">
        <title>The relapsing fever spirochete Borrelia turicatae persists in the highly oxidative environment of its soft-bodied tick vector.</title>
        <authorList>
            <person name="Bourret T.J."/>
            <person name="Boyle W.K."/>
            <person name="Valenzuela J.G."/>
            <person name="Oliveira F."/>
            <person name="Lopez J.E."/>
        </authorList>
    </citation>
    <scope>NUCLEOTIDE SEQUENCE</scope>
    <source>
        <strain evidence="5">Kansas strain/isolate</strain>
        <tissue evidence="5">Salivary glands</tissue>
    </source>
</reference>
<dbReference type="Gene3D" id="3.30.360.10">
    <property type="entry name" value="Dihydrodipicolinate Reductase, domain 2"/>
    <property type="match status" value="1"/>
</dbReference>
<dbReference type="RefSeq" id="XP_064466801.1">
    <property type="nucleotide sequence ID" value="XM_064610731.1"/>
</dbReference>
<evidence type="ECO:0000259" key="3">
    <source>
        <dbReference type="Pfam" id="PF01408"/>
    </source>
</evidence>
<dbReference type="PANTHER" id="PTHR43818">
    <property type="entry name" value="BCDNA.GH03377"/>
    <property type="match status" value="1"/>
</dbReference>
<dbReference type="Pfam" id="PF22725">
    <property type="entry name" value="GFO_IDH_MocA_C3"/>
    <property type="match status" value="1"/>
</dbReference>
<dbReference type="InterPro" id="IPR000683">
    <property type="entry name" value="Gfo/Idh/MocA-like_OxRdtase_N"/>
</dbReference>
<dbReference type="SUPFAM" id="SSF55347">
    <property type="entry name" value="Glyceraldehyde-3-phosphate dehydrogenase-like, C-terminal domain"/>
    <property type="match status" value="1"/>
</dbReference>
<organism evidence="5">
    <name type="scientific">Ornithodoros turicata</name>
    <dbReference type="NCBI Taxonomy" id="34597"/>
    <lineage>
        <taxon>Eukaryota</taxon>
        <taxon>Metazoa</taxon>
        <taxon>Ecdysozoa</taxon>
        <taxon>Arthropoda</taxon>
        <taxon>Chelicerata</taxon>
        <taxon>Arachnida</taxon>
        <taxon>Acari</taxon>
        <taxon>Parasitiformes</taxon>
        <taxon>Ixodida</taxon>
        <taxon>Ixodoidea</taxon>
        <taxon>Argasidae</taxon>
        <taxon>Ornithodorinae</taxon>
        <taxon>Ornithodoros</taxon>
    </lineage>
</organism>
<dbReference type="InterPro" id="IPR036291">
    <property type="entry name" value="NAD(P)-bd_dom_sf"/>
</dbReference>
<dbReference type="GeneID" id="135377947"/>
<evidence type="ECO:0000256" key="1">
    <source>
        <dbReference type="ARBA" id="ARBA00010928"/>
    </source>
</evidence>
<dbReference type="InterPro" id="IPR055170">
    <property type="entry name" value="GFO_IDH_MocA-like_dom"/>
</dbReference>
<dbReference type="GO" id="GO:0016491">
    <property type="term" value="F:oxidoreductase activity"/>
    <property type="evidence" value="ECO:0007669"/>
    <property type="project" value="UniProtKB-KW"/>
</dbReference>